<dbReference type="PANTHER" id="PTHR30353:SF15">
    <property type="entry name" value="INNER MEMBRANE PROTEIN YABI"/>
    <property type="match status" value="1"/>
</dbReference>
<keyword evidence="6 7" id="KW-0472">Membrane</keyword>
<sequence>MFNNIESFLTANNELAWIALFIFAFLESFILSFMVSSLILFSLCVFVYNTDLLSLQVIVFVAMLGSHTGDMSGFFFGKTLGPSILGTSFIKKREKNIQRAQRFLDRRGSYAVILGRFIPAIRSIVPFLLGISDLKAVRFYIADVIACSLWGAALAFLVIISGSIIG</sequence>
<evidence type="ECO:0000256" key="4">
    <source>
        <dbReference type="ARBA" id="ARBA00022692"/>
    </source>
</evidence>
<dbReference type="InterPro" id="IPR032816">
    <property type="entry name" value="VTT_dom"/>
</dbReference>
<evidence type="ECO:0000313" key="10">
    <source>
        <dbReference type="Proteomes" id="UP000315283"/>
    </source>
</evidence>
<comment type="similarity">
    <text evidence="2 7">Belongs to the DedA family.</text>
</comment>
<feature type="transmembrane region" description="Helical" evidence="7">
    <location>
        <begin position="71"/>
        <end position="90"/>
    </location>
</feature>
<feature type="transmembrane region" description="Helical" evidence="7">
    <location>
        <begin position="40"/>
        <end position="65"/>
    </location>
</feature>
<evidence type="ECO:0000256" key="5">
    <source>
        <dbReference type="ARBA" id="ARBA00022989"/>
    </source>
</evidence>
<dbReference type="Proteomes" id="UP000315283">
    <property type="component" value="Unassembled WGS sequence"/>
</dbReference>
<proteinExistence type="inferred from homology"/>
<evidence type="ECO:0000256" key="1">
    <source>
        <dbReference type="ARBA" id="ARBA00004651"/>
    </source>
</evidence>
<evidence type="ECO:0000313" key="9">
    <source>
        <dbReference type="EMBL" id="RZO28674.1"/>
    </source>
</evidence>
<accession>A0A520N5B0</accession>
<reference evidence="9 10" key="1">
    <citation type="submission" date="2019-02" db="EMBL/GenBank/DDBJ databases">
        <title>Prokaryotic population dynamics and viral predation in marine succession experiment using metagenomics: the confinement effect.</title>
        <authorList>
            <person name="Haro-Moreno J.M."/>
            <person name="Rodriguez-Valera F."/>
            <person name="Lopez-Perez M."/>
        </authorList>
    </citation>
    <scope>NUCLEOTIDE SEQUENCE [LARGE SCALE GENOMIC DNA]</scope>
    <source>
        <strain evidence="9">MED-G164</strain>
    </source>
</reference>
<dbReference type="PANTHER" id="PTHR30353">
    <property type="entry name" value="INNER MEMBRANE PROTEIN DEDA-RELATED"/>
    <property type="match status" value="1"/>
</dbReference>
<comment type="subcellular location">
    <subcellularLocation>
        <location evidence="1 7">Cell membrane</location>
        <topology evidence="1 7">Multi-pass membrane protein</topology>
    </subcellularLocation>
</comment>
<feature type="transmembrane region" description="Helical" evidence="7">
    <location>
        <begin position="110"/>
        <end position="131"/>
    </location>
</feature>
<feature type="transmembrane region" description="Helical" evidence="7">
    <location>
        <begin position="137"/>
        <end position="160"/>
    </location>
</feature>
<comment type="caution">
    <text evidence="9">The sequence shown here is derived from an EMBL/GenBank/DDBJ whole genome shotgun (WGS) entry which is preliminary data.</text>
</comment>
<feature type="domain" description="VTT" evidence="8">
    <location>
        <begin position="40"/>
        <end position="158"/>
    </location>
</feature>
<evidence type="ECO:0000256" key="3">
    <source>
        <dbReference type="ARBA" id="ARBA00022475"/>
    </source>
</evidence>
<evidence type="ECO:0000256" key="2">
    <source>
        <dbReference type="ARBA" id="ARBA00010792"/>
    </source>
</evidence>
<dbReference type="Pfam" id="PF09335">
    <property type="entry name" value="VTT_dom"/>
    <property type="match status" value="1"/>
</dbReference>
<dbReference type="EMBL" id="SHBJ01000010">
    <property type="protein sequence ID" value="RZO28674.1"/>
    <property type="molecule type" value="Genomic_DNA"/>
</dbReference>
<feature type="transmembrane region" description="Helical" evidence="7">
    <location>
        <begin position="15"/>
        <end position="33"/>
    </location>
</feature>
<evidence type="ECO:0000256" key="7">
    <source>
        <dbReference type="RuleBase" id="RU367016"/>
    </source>
</evidence>
<evidence type="ECO:0000256" key="6">
    <source>
        <dbReference type="ARBA" id="ARBA00023136"/>
    </source>
</evidence>
<protein>
    <submittedName>
        <fullName evidence="9">DedA family protein</fullName>
    </submittedName>
</protein>
<dbReference type="GO" id="GO:0005886">
    <property type="term" value="C:plasma membrane"/>
    <property type="evidence" value="ECO:0007669"/>
    <property type="project" value="UniProtKB-SubCell"/>
</dbReference>
<name>A0A520N5B0_9GAMM</name>
<evidence type="ECO:0000259" key="8">
    <source>
        <dbReference type="Pfam" id="PF09335"/>
    </source>
</evidence>
<keyword evidence="4 7" id="KW-0812">Transmembrane</keyword>
<keyword evidence="3 7" id="KW-1003">Cell membrane</keyword>
<dbReference type="AlphaFoldDB" id="A0A520N5B0"/>
<gene>
    <name evidence="9" type="ORF">EVA97_02135</name>
</gene>
<organism evidence="9 10">
    <name type="scientific">SAR86 cluster bacterium</name>
    <dbReference type="NCBI Taxonomy" id="2030880"/>
    <lineage>
        <taxon>Bacteria</taxon>
        <taxon>Pseudomonadati</taxon>
        <taxon>Pseudomonadota</taxon>
        <taxon>Gammaproteobacteria</taxon>
        <taxon>SAR86 cluster</taxon>
    </lineage>
</organism>
<keyword evidence="5 7" id="KW-1133">Transmembrane helix</keyword>
<dbReference type="InterPro" id="IPR032818">
    <property type="entry name" value="DedA-like"/>
</dbReference>